<gene>
    <name evidence="1" type="ORF">GCM10025868_19430</name>
</gene>
<evidence type="ECO:0008006" key="3">
    <source>
        <dbReference type="Google" id="ProtNLM"/>
    </source>
</evidence>
<accession>A0ABQ6JES4</accession>
<comment type="caution">
    <text evidence="1">The sequence shown here is derived from an EMBL/GenBank/DDBJ whole genome shotgun (WGS) entry which is preliminary data.</text>
</comment>
<evidence type="ECO:0000313" key="1">
    <source>
        <dbReference type="EMBL" id="GMA86693.1"/>
    </source>
</evidence>
<dbReference type="EMBL" id="BSUZ01000001">
    <property type="protein sequence ID" value="GMA86693.1"/>
    <property type="molecule type" value="Genomic_DNA"/>
</dbReference>
<sequence>MSTDFTAGTDSINAQNLGFTGVQPAYVAGNALNAATKPVLTFDNAASATVVGPGAAGTAGLRGTPKKFASAANGAGTVDVVGTMTLNAPTSTPAGTYKATVTFTVL</sequence>
<proteinExistence type="predicted"/>
<evidence type="ECO:0000313" key="2">
    <source>
        <dbReference type="Proteomes" id="UP001157017"/>
    </source>
</evidence>
<protein>
    <recommendedName>
        <fullName evidence="3">WxL domain-containing protein</fullName>
    </recommendedName>
</protein>
<dbReference type="Proteomes" id="UP001157017">
    <property type="component" value="Unassembled WGS sequence"/>
</dbReference>
<name>A0ABQ6JES4_9ACTN</name>
<organism evidence="1 2">
    <name type="scientific">Angustibacter aerolatus</name>
    <dbReference type="NCBI Taxonomy" id="1162965"/>
    <lineage>
        <taxon>Bacteria</taxon>
        <taxon>Bacillati</taxon>
        <taxon>Actinomycetota</taxon>
        <taxon>Actinomycetes</taxon>
        <taxon>Kineosporiales</taxon>
        <taxon>Kineosporiaceae</taxon>
    </lineage>
</organism>
<reference evidence="2" key="1">
    <citation type="journal article" date="2019" name="Int. J. Syst. Evol. Microbiol.">
        <title>The Global Catalogue of Microorganisms (GCM) 10K type strain sequencing project: providing services to taxonomists for standard genome sequencing and annotation.</title>
        <authorList>
            <consortium name="The Broad Institute Genomics Platform"/>
            <consortium name="The Broad Institute Genome Sequencing Center for Infectious Disease"/>
            <person name="Wu L."/>
            <person name="Ma J."/>
        </authorList>
    </citation>
    <scope>NUCLEOTIDE SEQUENCE [LARGE SCALE GENOMIC DNA]</scope>
    <source>
        <strain evidence="2">NBRC 108730</strain>
    </source>
</reference>
<keyword evidence="2" id="KW-1185">Reference proteome</keyword>